<keyword evidence="1" id="KW-1133">Transmembrane helix</keyword>
<evidence type="ECO:0000256" key="1">
    <source>
        <dbReference type="SAM" id="Phobius"/>
    </source>
</evidence>
<dbReference type="EMBL" id="BARV01037511">
    <property type="protein sequence ID" value="GAI51537.1"/>
    <property type="molecule type" value="Genomic_DNA"/>
</dbReference>
<sequence length="124" mass="12801">MGNIAYPVAGGGLGVAIPLTTEYALKGKRWGATEAEPKKGYKWSGILGIVEAVVGIGSCLLADRGSITLTEDAKAGMAAFGGAGGATGAGILILDEMRKQAKYDFKKTIDLRTPGGDRSLERTI</sequence>
<feature type="transmembrane region" description="Helical" evidence="1">
    <location>
        <begin position="46"/>
        <end position="63"/>
    </location>
</feature>
<feature type="non-terminal residue" evidence="2">
    <location>
        <position position="124"/>
    </location>
</feature>
<gene>
    <name evidence="2" type="ORF">S06H3_58013</name>
</gene>
<comment type="caution">
    <text evidence="2">The sequence shown here is derived from an EMBL/GenBank/DDBJ whole genome shotgun (WGS) entry which is preliminary data.</text>
</comment>
<proteinExistence type="predicted"/>
<reference evidence="2" key="1">
    <citation type="journal article" date="2014" name="Front. Microbiol.">
        <title>High frequency of phylogenetically diverse reductive dehalogenase-homologous genes in deep subseafloor sedimentary metagenomes.</title>
        <authorList>
            <person name="Kawai M."/>
            <person name="Futagami T."/>
            <person name="Toyoda A."/>
            <person name="Takaki Y."/>
            <person name="Nishi S."/>
            <person name="Hori S."/>
            <person name="Arai W."/>
            <person name="Tsubouchi T."/>
            <person name="Morono Y."/>
            <person name="Uchiyama I."/>
            <person name="Ito T."/>
            <person name="Fujiyama A."/>
            <person name="Inagaki F."/>
            <person name="Takami H."/>
        </authorList>
    </citation>
    <scope>NUCLEOTIDE SEQUENCE</scope>
    <source>
        <strain evidence="2">Expedition CK06-06</strain>
    </source>
</reference>
<dbReference type="AlphaFoldDB" id="X1P5G7"/>
<keyword evidence="1" id="KW-0472">Membrane</keyword>
<evidence type="ECO:0000313" key="2">
    <source>
        <dbReference type="EMBL" id="GAI51537.1"/>
    </source>
</evidence>
<name>X1P5G7_9ZZZZ</name>
<keyword evidence="1" id="KW-0812">Transmembrane</keyword>
<organism evidence="2">
    <name type="scientific">marine sediment metagenome</name>
    <dbReference type="NCBI Taxonomy" id="412755"/>
    <lineage>
        <taxon>unclassified sequences</taxon>
        <taxon>metagenomes</taxon>
        <taxon>ecological metagenomes</taxon>
    </lineage>
</organism>
<protein>
    <submittedName>
        <fullName evidence="2">Uncharacterized protein</fullName>
    </submittedName>
</protein>
<feature type="transmembrane region" description="Helical" evidence="1">
    <location>
        <begin position="6"/>
        <end position="25"/>
    </location>
</feature>
<accession>X1P5G7</accession>
<feature type="transmembrane region" description="Helical" evidence="1">
    <location>
        <begin position="75"/>
        <end position="94"/>
    </location>
</feature>